<evidence type="ECO:0000256" key="1">
    <source>
        <dbReference type="SAM" id="SignalP"/>
    </source>
</evidence>
<dbReference type="InParanoid" id="A0A1Q3CLY6"/>
<reference evidence="3" key="1">
    <citation type="submission" date="2016-04" db="EMBL/GenBank/DDBJ databases">
        <title>Cephalotus genome sequencing.</title>
        <authorList>
            <person name="Fukushima K."/>
            <person name="Hasebe M."/>
            <person name="Fang X."/>
        </authorList>
    </citation>
    <scope>NUCLEOTIDE SEQUENCE [LARGE SCALE GENOMIC DNA]</scope>
    <source>
        <strain evidence="3">cv. St1</strain>
    </source>
</reference>
<gene>
    <name evidence="2" type="ORF">CFOL_v3_24722</name>
</gene>
<proteinExistence type="predicted"/>
<dbReference type="AlphaFoldDB" id="A0A1Q3CLY6"/>
<organism evidence="2 3">
    <name type="scientific">Cephalotus follicularis</name>
    <name type="common">Albany pitcher plant</name>
    <dbReference type="NCBI Taxonomy" id="3775"/>
    <lineage>
        <taxon>Eukaryota</taxon>
        <taxon>Viridiplantae</taxon>
        <taxon>Streptophyta</taxon>
        <taxon>Embryophyta</taxon>
        <taxon>Tracheophyta</taxon>
        <taxon>Spermatophyta</taxon>
        <taxon>Magnoliopsida</taxon>
        <taxon>eudicotyledons</taxon>
        <taxon>Gunneridae</taxon>
        <taxon>Pentapetalae</taxon>
        <taxon>rosids</taxon>
        <taxon>fabids</taxon>
        <taxon>Oxalidales</taxon>
        <taxon>Cephalotaceae</taxon>
        <taxon>Cephalotus</taxon>
    </lineage>
</organism>
<comment type="caution">
    <text evidence="2">The sequence shown here is derived from an EMBL/GenBank/DDBJ whole genome shotgun (WGS) entry which is preliminary data.</text>
</comment>
<keyword evidence="1" id="KW-0732">Signal</keyword>
<name>A0A1Q3CLY6_CEPFO</name>
<feature type="signal peptide" evidence="1">
    <location>
        <begin position="1"/>
        <end position="26"/>
    </location>
</feature>
<accession>A0A1Q3CLY6</accession>
<protein>
    <submittedName>
        <fullName evidence="2">Uncharacterized protein</fullName>
    </submittedName>
</protein>
<dbReference type="EMBL" id="BDDD01002366">
    <property type="protein sequence ID" value="GAV81264.1"/>
    <property type="molecule type" value="Genomic_DNA"/>
</dbReference>
<dbReference type="Proteomes" id="UP000187406">
    <property type="component" value="Unassembled WGS sequence"/>
</dbReference>
<feature type="chain" id="PRO_5012862965" evidence="1">
    <location>
        <begin position="27"/>
        <end position="125"/>
    </location>
</feature>
<evidence type="ECO:0000313" key="2">
    <source>
        <dbReference type="EMBL" id="GAV81264.1"/>
    </source>
</evidence>
<evidence type="ECO:0000313" key="3">
    <source>
        <dbReference type="Proteomes" id="UP000187406"/>
    </source>
</evidence>
<keyword evidence="3" id="KW-1185">Reference proteome</keyword>
<sequence length="125" mass="14512">MVLCENRLRFTALFFFLLLFGGRIQPRDKGDYCEEFELWPKLSQIRTPSHLTGDASLQSLLSHLHQPGKTDLSYLSEIMRFCCWREISGDSKKRWSTHVKAPSAEHLSSTKVQARANKYINRHNS</sequence>